<dbReference type="Proteomes" id="UP000663879">
    <property type="component" value="Unassembled WGS sequence"/>
</dbReference>
<feature type="transmembrane region" description="Helical" evidence="5">
    <location>
        <begin position="104"/>
        <end position="122"/>
    </location>
</feature>
<sequence>MCPIHQLLFYVFGSLSILVSLIVLAFKKEHNEKRIKVESDGLILNNDETKKPTILDTYKTIWKILLIRPIRILIALVITYRFAFSTESVIRLKLVENGFSREKLSLMRIILSPILICVPIILSRFTKGPKPLFLFRRFVALKILIICLFSIFLFNLNLFKTETKQFSFLFYISLFLLSLINEFFAFGAYVTLGSFHAKISDRLIGGTYMTFLAFWPNLGSNISRTGGLFLINLLTFKKCGVPNSDIKRNDTISVLNSTTFINSFKTEKCEVLFDPFYPLTIFLIIFGLIWVIISRKYLKLLQNVPKSEWKIYSN</sequence>
<dbReference type="EMBL" id="CAJNOC010007109">
    <property type="protein sequence ID" value="CAF1092273.1"/>
    <property type="molecule type" value="Genomic_DNA"/>
</dbReference>
<protein>
    <recommendedName>
        <fullName evidence="8">Acetyl-coenzyme A transporter 1</fullName>
    </recommendedName>
</protein>
<evidence type="ECO:0000256" key="4">
    <source>
        <dbReference type="ARBA" id="ARBA00023136"/>
    </source>
</evidence>
<organism evidence="6 7">
    <name type="scientific">Brachionus calyciflorus</name>
    <dbReference type="NCBI Taxonomy" id="104777"/>
    <lineage>
        <taxon>Eukaryota</taxon>
        <taxon>Metazoa</taxon>
        <taxon>Spiralia</taxon>
        <taxon>Gnathifera</taxon>
        <taxon>Rotifera</taxon>
        <taxon>Eurotatoria</taxon>
        <taxon>Monogononta</taxon>
        <taxon>Pseudotrocha</taxon>
        <taxon>Ploima</taxon>
        <taxon>Brachionidae</taxon>
        <taxon>Brachionus</taxon>
    </lineage>
</organism>
<evidence type="ECO:0000313" key="6">
    <source>
        <dbReference type="EMBL" id="CAF1092273.1"/>
    </source>
</evidence>
<dbReference type="GO" id="GO:0035348">
    <property type="term" value="P:acetyl-CoA transmembrane transport"/>
    <property type="evidence" value="ECO:0007669"/>
    <property type="project" value="InterPro"/>
</dbReference>
<evidence type="ECO:0000256" key="5">
    <source>
        <dbReference type="SAM" id="Phobius"/>
    </source>
</evidence>
<evidence type="ECO:0000256" key="1">
    <source>
        <dbReference type="ARBA" id="ARBA00004141"/>
    </source>
</evidence>
<dbReference type="GO" id="GO:0016020">
    <property type="term" value="C:membrane"/>
    <property type="evidence" value="ECO:0007669"/>
    <property type="project" value="UniProtKB-SubCell"/>
</dbReference>
<evidence type="ECO:0000313" key="7">
    <source>
        <dbReference type="Proteomes" id="UP000663879"/>
    </source>
</evidence>
<keyword evidence="7" id="KW-1185">Reference proteome</keyword>
<dbReference type="GO" id="GO:0008521">
    <property type="term" value="F:acetyl-CoA transmembrane transporter activity"/>
    <property type="evidence" value="ECO:0007669"/>
    <property type="project" value="InterPro"/>
</dbReference>
<feature type="transmembrane region" description="Helical" evidence="5">
    <location>
        <begin position="6"/>
        <end position="26"/>
    </location>
</feature>
<keyword evidence="2 5" id="KW-0812">Transmembrane</keyword>
<comment type="caution">
    <text evidence="6">The sequence shown here is derived from an EMBL/GenBank/DDBJ whole genome shotgun (WGS) entry which is preliminary data.</text>
</comment>
<feature type="transmembrane region" description="Helical" evidence="5">
    <location>
        <begin position="168"/>
        <end position="192"/>
    </location>
</feature>
<gene>
    <name evidence="6" type="ORF">OXX778_LOCUS20730</name>
</gene>
<comment type="subcellular location">
    <subcellularLocation>
        <location evidence="1">Membrane</location>
        <topology evidence="1">Multi-pass membrane protein</topology>
    </subcellularLocation>
</comment>
<dbReference type="AlphaFoldDB" id="A0A814NE37"/>
<dbReference type="SUPFAM" id="SSF103473">
    <property type="entry name" value="MFS general substrate transporter"/>
    <property type="match status" value="1"/>
</dbReference>
<dbReference type="InterPro" id="IPR004752">
    <property type="entry name" value="AmpG_permease/AT-1"/>
</dbReference>
<evidence type="ECO:0000256" key="3">
    <source>
        <dbReference type="ARBA" id="ARBA00022989"/>
    </source>
</evidence>
<keyword evidence="3 5" id="KW-1133">Transmembrane helix</keyword>
<dbReference type="Pfam" id="PF13000">
    <property type="entry name" value="Acatn"/>
    <property type="match status" value="2"/>
</dbReference>
<dbReference type="OrthoDB" id="6415790at2759"/>
<evidence type="ECO:0000256" key="2">
    <source>
        <dbReference type="ARBA" id="ARBA00022692"/>
    </source>
</evidence>
<proteinExistence type="predicted"/>
<feature type="transmembrane region" description="Helical" evidence="5">
    <location>
        <begin position="276"/>
        <end position="293"/>
    </location>
</feature>
<dbReference type="InterPro" id="IPR036259">
    <property type="entry name" value="MFS_trans_sf"/>
</dbReference>
<accession>A0A814NE37</accession>
<keyword evidence="4 5" id="KW-0472">Membrane</keyword>
<dbReference type="InterPro" id="IPR024371">
    <property type="entry name" value="AcetylCoA_trans_1-like"/>
</dbReference>
<reference evidence="6" key="1">
    <citation type="submission" date="2021-02" db="EMBL/GenBank/DDBJ databases">
        <authorList>
            <person name="Nowell W R."/>
        </authorList>
    </citation>
    <scope>NUCLEOTIDE SEQUENCE</scope>
    <source>
        <strain evidence="6">Ploen Becks lab</strain>
    </source>
</reference>
<evidence type="ECO:0008006" key="8">
    <source>
        <dbReference type="Google" id="ProtNLM"/>
    </source>
</evidence>
<feature type="transmembrane region" description="Helical" evidence="5">
    <location>
        <begin position="134"/>
        <end position="156"/>
    </location>
</feature>
<dbReference type="PANTHER" id="PTHR12778">
    <property type="entry name" value="SOLUTE CARRIER FAMILY 33 ACETYL-COA TRANSPORTER -RELATED"/>
    <property type="match status" value="1"/>
</dbReference>
<dbReference type="PANTHER" id="PTHR12778:SF9">
    <property type="entry name" value="ACETYL-COENZYME A TRANSPORTER 1"/>
    <property type="match status" value="1"/>
</dbReference>
<feature type="transmembrane region" description="Helical" evidence="5">
    <location>
        <begin position="65"/>
        <end position="84"/>
    </location>
</feature>
<name>A0A814NE37_9BILA</name>